<gene>
    <name evidence="1" type="primary">ORF184398</name>
</gene>
<dbReference type="EMBL" id="HACG01044842">
    <property type="protein sequence ID" value="CEK91707.1"/>
    <property type="molecule type" value="Transcribed_RNA"/>
</dbReference>
<reference evidence="1" key="1">
    <citation type="submission" date="2014-12" db="EMBL/GenBank/DDBJ databases">
        <title>Insight into the proteome of Arion vulgaris.</title>
        <authorList>
            <person name="Aradska J."/>
            <person name="Bulat T."/>
            <person name="Smidak R."/>
            <person name="Sarate P."/>
            <person name="Gangsoo J."/>
            <person name="Sialana F."/>
            <person name="Bilban M."/>
            <person name="Lubec G."/>
        </authorList>
    </citation>
    <scope>NUCLEOTIDE SEQUENCE</scope>
    <source>
        <tissue evidence="1">Skin</tissue>
    </source>
</reference>
<feature type="non-terminal residue" evidence="1">
    <location>
        <position position="1"/>
    </location>
</feature>
<evidence type="ECO:0000313" key="1">
    <source>
        <dbReference type="EMBL" id="CEK91707.1"/>
    </source>
</evidence>
<name>A0A0B7BFN7_9EUPU</name>
<protein>
    <submittedName>
        <fullName evidence="1">Uncharacterized protein</fullName>
    </submittedName>
</protein>
<sequence length="561" mass="63774">DWSDDEPYVLPVSPLIAEFNSQEIHLTNAVQDIEQDNQGLTTDRDHEKEDMRKSIVSISGEGLEMEQSCPLSPSATALQDNDQQIEHLGIVQTHQSEVQYEEYHTRRPHGTRIVGSRKMLPTRVGSLFTESVVQKSNNAKVNGKRRGRNKKVQVNSKKFNRALVGSNSKGCLLKRKGVDRGSQSVTTRRKERWSRAIIRGDTEEELNREQISPVLMPNDLFVCRSSDTLVTTHELEVTQSQHNQEEVNDPESSCACEHANNVCLPVDNSRERSENKHKSLRIGLRMHGSDNKSLSSDYERNTNCDALCNFQLWTRTEPVIIDFDAQKRVQFDQHFVGCGNNASFHGKDCVDRVDSRIRSVKWNTIVVMALFMLIFSARTLCSHQHGLQELRLSICEQGHSPCLLYFMLGVYVVLDNIFQGIHRGDGTRDIVSSAPRDGLVGTGLAHDGDNHDLYKTTWNPSFIHNMPGFLFGSWWIEKRFTMGLKSKVRSNQIGNIHVFLFQSFGTEGWIVRGSSRIMLNQKKRIIGFFVESLQITGRNVLPHLTRLSDIEPDRHILLELA</sequence>
<dbReference type="AlphaFoldDB" id="A0A0B7BFN7"/>
<organism evidence="1">
    <name type="scientific">Arion vulgaris</name>
    <dbReference type="NCBI Taxonomy" id="1028688"/>
    <lineage>
        <taxon>Eukaryota</taxon>
        <taxon>Metazoa</taxon>
        <taxon>Spiralia</taxon>
        <taxon>Lophotrochozoa</taxon>
        <taxon>Mollusca</taxon>
        <taxon>Gastropoda</taxon>
        <taxon>Heterobranchia</taxon>
        <taxon>Euthyneura</taxon>
        <taxon>Panpulmonata</taxon>
        <taxon>Eupulmonata</taxon>
        <taxon>Stylommatophora</taxon>
        <taxon>Helicina</taxon>
        <taxon>Arionoidea</taxon>
        <taxon>Arionidae</taxon>
        <taxon>Arion</taxon>
    </lineage>
</organism>
<accession>A0A0B7BFN7</accession>
<proteinExistence type="predicted"/>